<keyword evidence="8" id="KW-1185">Reference proteome</keyword>
<dbReference type="PANTHER" id="PTHR11014">
    <property type="entry name" value="PEPTIDASE M20 FAMILY MEMBER"/>
    <property type="match status" value="1"/>
</dbReference>
<feature type="binding site" evidence="5">
    <location>
        <position position="133"/>
    </location>
    <ligand>
        <name>Mn(2+)</name>
        <dbReference type="ChEBI" id="CHEBI:29035"/>
        <label>2</label>
    </ligand>
</feature>
<keyword evidence="3 6" id="KW-0732">Signal</keyword>
<keyword evidence="4 7" id="KW-0378">Hydrolase</keyword>
<dbReference type="GO" id="GO:0046872">
    <property type="term" value="F:metal ion binding"/>
    <property type="evidence" value="ECO:0007669"/>
    <property type="project" value="UniProtKB-KW"/>
</dbReference>
<organism evidence="7 8">
    <name type="scientific">Zostera marina</name>
    <name type="common">Eelgrass</name>
    <dbReference type="NCBI Taxonomy" id="29655"/>
    <lineage>
        <taxon>Eukaryota</taxon>
        <taxon>Viridiplantae</taxon>
        <taxon>Streptophyta</taxon>
        <taxon>Embryophyta</taxon>
        <taxon>Tracheophyta</taxon>
        <taxon>Spermatophyta</taxon>
        <taxon>Magnoliopsida</taxon>
        <taxon>Liliopsida</taxon>
        <taxon>Zosteraceae</taxon>
        <taxon>Zostera</taxon>
    </lineage>
</organism>
<accession>A0A0K9NJA4</accession>
<comment type="function">
    <text evidence="1">Hydrolyzes certain amino acid conjugates of the plant growth regulator indole-3-acetic acid (IAA).</text>
</comment>
<dbReference type="Gene3D" id="3.40.630.10">
    <property type="entry name" value="Zn peptidases"/>
    <property type="match status" value="1"/>
</dbReference>
<dbReference type="OrthoDB" id="6119954at2759"/>
<dbReference type="STRING" id="29655.A0A0K9NJA4"/>
<dbReference type="InterPro" id="IPR044757">
    <property type="entry name" value="ILR1-like_Hyd"/>
</dbReference>
<sequence>MSLLDVLRILSVVVVLGFPARGGDADIDGMGRGLLKATKESGFFEWMRGVRRKIHKRPELGFEEYETSRLIRSELDILGIDYVWPVAKTGVVAFIGSGRPPFVALRADMDALSLQEHVEWDHKSKNNGKMHACGHDAHVSMLLGAAKLLVSRRSEIQGTVKLVFQPAEEGQGGAFHVIQSGLLENVAAIFALHVDPTIPTGMISSRPGQLFAASARFTVIIKGRRGGGVLAIEPVDPVVAASFVILSLQQLVAKESDPLEARVVSVGMVEAIGGETNDVPEYVRIGGTFRSLTTKGLRFLSRRIKEMVELQSMVHQCTAEVDFMEVDRRPYPATINDEKIYNHGRKVGMSLLGESNVHLRPRAEMGGEDFAFYAQKMPGALFIVGIKNETLGSSKPLHSPEFFVDEEVLPIGAAFHAAVAITYLRQHNSDHTDVT</sequence>
<dbReference type="GO" id="GO:0009850">
    <property type="term" value="P:auxin metabolic process"/>
    <property type="evidence" value="ECO:0000318"/>
    <property type="project" value="GO_Central"/>
</dbReference>
<evidence type="ECO:0000256" key="4">
    <source>
        <dbReference type="ARBA" id="ARBA00022801"/>
    </source>
</evidence>
<dbReference type="FunFam" id="3.30.70.360:FF:000001">
    <property type="entry name" value="N-acetyldiaminopimelate deacetylase"/>
    <property type="match status" value="1"/>
</dbReference>
<keyword evidence="5" id="KW-0464">Manganese</keyword>
<dbReference type="OMA" id="FYAQRAV"/>
<evidence type="ECO:0000256" key="6">
    <source>
        <dbReference type="SAM" id="SignalP"/>
    </source>
</evidence>
<proteinExistence type="inferred from homology"/>
<evidence type="ECO:0000313" key="8">
    <source>
        <dbReference type="Proteomes" id="UP000036987"/>
    </source>
</evidence>
<dbReference type="InterPro" id="IPR036264">
    <property type="entry name" value="Bact_exopeptidase_dim_dom"/>
</dbReference>
<evidence type="ECO:0000256" key="2">
    <source>
        <dbReference type="ARBA" id="ARBA00006153"/>
    </source>
</evidence>
<dbReference type="PIRSF" id="PIRSF005962">
    <property type="entry name" value="Pept_M20D_amidohydro"/>
    <property type="match status" value="1"/>
</dbReference>
<feature type="binding site" evidence="5">
    <location>
        <position position="398"/>
    </location>
    <ligand>
        <name>Mn(2+)</name>
        <dbReference type="ChEBI" id="CHEBI:29035"/>
        <label>2</label>
    </ligand>
</feature>
<dbReference type="SUPFAM" id="SSF55031">
    <property type="entry name" value="Bacterial exopeptidase dimerisation domain"/>
    <property type="match status" value="1"/>
</dbReference>
<dbReference type="CDD" id="cd08017">
    <property type="entry name" value="M20_IAA_Hyd"/>
    <property type="match status" value="1"/>
</dbReference>
<keyword evidence="5" id="KW-0479">Metal-binding</keyword>
<dbReference type="InterPro" id="IPR017439">
    <property type="entry name" value="Amidohydrolase"/>
</dbReference>
<comment type="cofactor">
    <cofactor evidence="5">
        <name>Mn(2+)</name>
        <dbReference type="ChEBI" id="CHEBI:29035"/>
    </cofactor>
    <text evidence="5">The Mn(2+) ion enhances activity.</text>
</comment>
<dbReference type="Gene3D" id="3.30.70.360">
    <property type="match status" value="1"/>
</dbReference>
<comment type="caution">
    <text evidence="7">The sequence shown here is derived from an EMBL/GenBank/DDBJ whole genome shotgun (WGS) entry which is preliminary data.</text>
</comment>
<evidence type="ECO:0000256" key="3">
    <source>
        <dbReference type="ARBA" id="ARBA00022729"/>
    </source>
</evidence>
<name>A0A0K9NJA4_ZOSMR</name>
<feature type="binding site" evidence="5">
    <location>
        <position position="193"/>
    </location>
    <ligand>
        <name>Mn(2+)</name>
        <dbReference type="ChEBI" id="CHEBI:29035"/>
        <label>2</label>
    </ligand>
</feature>
<dbReference type="Pfam" id="PF01546">
    <property type="entry name" value="Peptidase_M20"/>
    <property type="match status" value="1"/>
</dbReference>
<comment type="similarity">
    <text evidence="2">Belongs to the peptidase M20 family.</text>
</comment>
<dbReference type="PANTHER" id="PTHR11014:SF63">
    <property type="entry name" value="METALLOPEPTIDASE, PUTATIVE (AFU_ORTHOLOGUE AFUA_6G09600)-RELATED"/>
    <property type="match status" value="1"/>
</dbReference>
<evidence type="ECO:0000313" key="7">
    <source>
        <dbReference type="EMBL" id="KMZ56693.1"/>
    </source>
</evidence>
<protein>
    <submittedName>
        <fullName evidence="7">IAA-amino acid hydrolase ILR1</fullName>
    </submittedName>
</protein>
<dbReference type="Proteomes" id="UP000036987">
    <property type="component" value="Unassembled WGS sequence"/>
</dbReference>
<feature type="binding site" evidence="5">
    <location>
        <position position="169"/>
    </location>
    <ligand>
        <name>Mn(2+)</name>
        <dbReference type="ChEBI" id="CHEBI:29035"/>
        <label>2</label>
    </ligand>
</feature>
<dbReference type="AlphaFoldDB" id="A0A0K9NJA4"/>
<dbReference type="SUPFAM" id="SSF53187">
    <property type="entry name" value="Zn-dependent exopeptidases"/>
    <property type="match status" value="1"/>
</dbReference>
<feature type="chain" id="PRO_5005527152" evidence="6">
    <location>
        <begin position="26"/>
        <end position="435"/>
    </location>
</feature>
<feature type="binding site" evidence="5">
    <location>
        <position position="135"/>
    </location>
    <ligand>
        <name>Mn(2+)</name>
        <dbReference type="ChEBI" id="CHEBI:29035"/>
        <label>2</label>
    </ligand>
</feature>
<dbReference type="NCBIfam" id="TIGR01891">
    <property type="entry name" value="amidohydrolases"/>
    <property type="match status" value="1"/>
</dbReference>
<gene>
    <name evidence="7" type="ORF">ZOSMA_92G00540</name>
</gene>
<dbReference type="InterPro" id="IPR002933">
    <property type="entry name" value="Peptidase_M20"/>
</dbReference>
<feature type="signal peptide" evidence="6">
    <location>
        <begin position="1"/>
        <end position="25"/>
    </location>
</feature>
<dbReference type="GO" id="GO:0010179">
    <property type="term" value="F:IAA-Ala conjugate hydrolase activity"/>
    <property type="evidence" value="ECO:0000318"/>
    <property type="project" value="GO_Central"/>
</dbReference>
<reference evidence="8" key="1">
    <citation type="journal article" date="2016" name="Nature">
        <title>The genome of the seagrass Zostera marina reveals angiosperm adaptation to the sea.</title>
        <authorList>
            <person name="Olsen J.L."/>
            <person name="Rouze P."/>
            <person name="Verhelst B."/>
            <person name="Lin Y.-C."/>
            <person name="Bayer T."/>
            <person name="Collen J."/>
            <person name="Dattolo E."/>
            <person name="De Paoli E."/>
            <person name="Dittami S."/>
            <person name="Maumus F."/>
            <person name="Michel G."/>
            <person name="Kersting A."/>
            <person name="Lauritano C."/>
            <person name="Lohaus R."/>
            <person name="Toepel M."/>
            <person name="Tonon T."/>
            <person name="Vanneste K."/>
            <person name="Amirebrahimi M."/>
            <person name="Brakel J."/>
            <person name="Bostroem C."/>
            <person name="Chovatia M."/>
            <person name="Grimwood J."/>
            <person name="Jenkins J.W."/>
            <person name="Jueterbock A."/>
            <person name="Mraz A."/>
            <person name="Stam W.T."/>
            <person name="Tice H."/>
            <person name="Bornberg-Bauer E."/>
            <person name="Green P.J."/>
            <person name="Pearson G.A."/>
            <person name="Procaccini G."/>
            <person name="Duarte C.M."/>
            <person name="Schmutz J."/>
            <person name="Reusch T.B.H."/>
            <person name="Van de Peer Y."/>
        </authorList>
    </citation>
    <scope>NUCLEOTIDE SEQUENCE [LARGE SCALE GENOMIC DNA]</scope>
    <source>
        <strain evidence="8">cv. Finnish</strain>
    </source>
</reference>
<evidence type="ECO:0000256" key="1">
    <source>
        <dbReference type="ARBA" id="ARBA00003007"/>
    </source>
</evidence>
<dbReference type="EMBL" id="LFYR01002147">
    <property type="protein sequence ID" value="KMZ56693.1"/>
    <property type="molecule type" value="Genomic_DNA"/>
</dbReference>
<evidence type="ECO:0000256" key="5">
    <source>
        <dbReference type="PIRSR" id="PIRSR005962-1"/>
    </source>
</evidence>